<protein>
    <submittedName>
        <fullName evidence="3">Uncharacterized protein LOC111600274</fullName>
    </submittedName>
</protein>
<dbReference type="OrthoDB" id="20772at2759"/>
<evidence type="ECO:0000313" key="3">
    <source>
        <dbReference type="RefSeq" id="XP_023172090.2"/>
    </source>
</evidence>
<dbReference type="AlphaFoldDB" id="A0A6J1LZQ0"/>
<dbReference type="Proteomes" id="UP000504633">
    <property type="component" value="Unplaced"/>
</dbReference>
<dbReference type="SMART" id="SM00731">
    <property type="entry name" value="SprT"/>
    <property type="match status" value="1"/>
</dbReference>
<organism evidence="2 3">
    <name type="scientific">Drosophila hydei</name>
    <name type="common">Fruit fly</name>
    <dbReference type="NCBI Taxonomy" id="7224"/>
    <lineage>
        <taxon>Eukaryota</taxon>
        <taxon>Metazoa</taxon>
        <taxon>Ecdysozoa</taxon>
        <taxon>Arthropoda</taxon>
        <taxon>Hexapoda</taxon>
        <taxon>Insecta</taxon>
        <taxon>Pterygota</taxon>
        <taxon>Neoptera</taxon>
        <taxon>Endopterygota</taxon>
        <taxon>Diptera</taxon>
        <taxon>Brachycera</taxon>
        <taxon>Muscomorpha</taxon>
        <taxon>Ephydroidea</taxon>
        <taxon>Drosophilidae</taxon>
        <taxon>Drosophila</taxon>
    </lineage>
</organism>
<dbReference type="Pfam" id="PF10263">
    <property type="entry name" value="SprT-like"/>
    <property type="match status" value="1"/>
</dbReference>
<dbReference type="GO" id="GO:0005634">
    <property type="term" value="C:nucleus"/>
    <property type="evidence" value="ECO:0007669"/>
    <property type="project" value="TreeGrafter"/>
</dbReference>
<sequence length="445" mass="51184">MDAQLKPRKCPKSGFIPTSCSDRVLRSRARIERQETKESTAIAKAVVSRQEISKSALLIYLDLSQPTAIVCSEPVAAAAVDEDIELKKRLDTFLGLNQARRLLYTPWEAFDDLEDNDVVQDKDVRPELPKLERQLLSRVGLELKLLPSLKQKLFVENVQRLNANYFQQQTPRQLKEPIDLSELPDEEQRTRICREHKAQVEQIQKQEQDLYCYSFLSSLSPETPLSMCHPLSLTYRQQSFDNCKAALAKSLFGLLNHLIFHCGLRQRIEWQQLRRQPGCCVLSIGTDLRRRARFKLSPHIRETGALVETLLHEMCHAAAFVYNGEMAHGLNTCKWAYRAKSLLPQLPLISDCAASCTYTCRLCRRSACGNIRFRGKQQLLRCFYCQFELFVSDCSADSAHELRLTAQPDTSYTIYIRTHYMQCNQRGHSSKMRSLNAQYSRTTKL</sequence>
<evidence type="ECO:0000313" key="2">
    <source>
        <dbReference type="Proteomes" id="UP000504633"/>
    </source>
</evidence>
<dbReference type="GO" id="GO:0006974">
    <property type="term" value="P:DNA damage response"/>
    <property type="evidence" value="ECO:0007669"/>
    <property type="project" value="UniProtKB-ARBA"/>
</dbReference>
<feature type="domain" description="SprT-like" evidence="1">
    <location>
        <begin position="245"/>
        <end position="392"/>
    </location>
</feature>
<reference evidence="3" key="1">
    <citation type="submission" date="2025-08" db="UniProtKB">
        <authorList>
            <consortium name="RefSeq"/>
        </authorList>
    </citation>
    <scope>IDENTIFICATION</scope>
    <source>
        <strain evidence="3">15085-1641.00</strain>
        <tissue evidence="3">Whole body</tissue>
    </source>
</reference>
<dbReference type="KEGG" id="dhe:111600274"/>
<dbReference type="OMA" id="ANCRRHK"/>
<proteinExistence type="predicted"/>
<dbReference type="PANTHER" id="PTHR23099">
    <property type="entry name" value="TRANSCRIPTIONAL REGULATOR"/>
    <property type="match status" value="1"/>
</dbReference>
<dbReference type="GeneID" id="111600274"/>
<keyword evidence="2" id="KW-1185">Reference proteome</keyword>
<dbReference type="RefSeq" id="XP_023172090.2">
    <property type="nucleotide sequence ID" value="XM_023316322.2"/>
</dbReference>
<gene>
    <name evidence="3" type="primary">LOC111600274</name>
</gene>
<accession>A0A6J1LZQ0</accession>
<dbReference type="PANTHER" id="PTHR23099:SF0">
    <property type="entry name" value="GERM CELL NUCLEAR ACIDIC PROTEIN"/>
    <property type="match status" value="1"/>
</dbReference>
<dbReference type="InterPro" id="IPR006640">
    <property type="entry name" value="SprT-like_domain"/>
</dbReference>
<evidence type="ECO:0000259" key="1">
    <source>
        <dbReference type="SMART" id="SM00731"/>
    </source>
</evidence>
<name>A0A6J1LZQ0_DROHY</name>